<dbReference type="Gene3D" id="1.10.510.10">
    <property type="entry name" value="Transferase(Phosphotransferase) domain 1"/>
    <property type="match status" value="1"/>
</dbReference>
<dbReference type="InterPro" id="IPR017441">
    <property type="entry name" value="Protein_kinase_ATP_BS"/>
</dbReference>
<protein>
    <recommendedName>
        <fullName evidence="1">non-specific serine/threonine protein kinase</fullName>
        <ecNumber evidence="1">2.7.11.1</ecNumber>
    </recommendedName>
</protein>
<dbReference type="Gene3D" id="3.30.200.20">
    <property type="entry name" value="Phosphorylase Kinase, domain 1"/>
    <property type="match status" value="1"/>
</dbReference>
<evidence type="ECO:0000256" key="3">
    <source>
        <dbReference type="ARBA" id="ARBA00022679"/>
    </source>
</evidence>
<evidence type="ECO:0000313" key="11">
    <source>
        <dbReference type="EMBL" id="GAA1944480.1"/>
    </source>
</evidence>
<accession>A0ABN2Q4V8</accession>
<keyword evidence="3" id="KW-0808">Transferase</keyword>
<keyword evidence="9" id="KW-1133">Transmembrane helix</keyword>
<dbReference type="PROSITE" id="PS00107">
    <property type="entry name" value="PROTEIN_KINASE_ATP"/>
    <property type="match status" value="1"/>
</dbReference>
<feature type="domain" description="Protein kinase" evidence="10">
    <location>
        <begin position="15"/>
        <end position="277"/>
    </location>
</feature>
<evidence type="ECO:0000256" key="5">
    <source>
        <dbReference type="ARBA" id="ARBA00022777"/>
    </source>
</evidence>
<keyword evidence="6 7" id="KW-0067">ATP-binding</keyword>
<reference evidence="11 12" key="1">
    <citation type="journal article" date="2019" name="Int. J. Syst. Evol. Microbiol.">
        <title>The Global Catalogue of Microorganisms (GCM) 10K type strain sequencing project: providing services to taxonomists for standard genome sequencing and annotation.</title>
        <authorList>
            <consortium name="The Broad Institute Genomics Platform"/>
            <consortium name="The Broad Institute Genome Sequencing Center for Infectious Disease"/>
            <person name="Wu L."/>
            <person name="Ma J."/>
        </authorList>
    </citation>
    <scope>NUCLEOTIDE SEQUENCE [LARGE SCALE GENOMIC DNA]</scope>
    <source>
        <strain evidence="11 12">JCM 13584</strain>
    </source>
</reference>
<name>A0ABN2Q4V8_9MICO</name>
<gene>
    <name evidence="11" type="ORF">GCM10009717_08550</name>
</gene>
<dbReference type="EMBL" id="BAAAMK010000001">
    <property type="protein sequence ID" value="GAA1944480.1"/>
    <property type="molecule type" value="Genomic_DNA"/>
</dbReference>
<evidence type="ECO:0000256" key="4">
    <source>
        <dbReference type="ARBA" id="ARBA00022741"/>
    </source>
</evidence>
<keyword evidence="5 11" id="KW-0418">Kinase</keyword>
<keyword evidence="4 7" id="KW-0547">Nucleotide-binding</keyword>
<dbReference type="PANTHER" id="PTHR43289">
    <property type="entry name" value="MITOGEN-ACTIVATED PROTEIN KINASE KINASE KINASE 20-RELATED"/>
    <property type="match status" value="1"/>
</dbReference>
<dbReference type="Pfam" id="PF00069">
    <property type="entry name" value="Pkinase"/>
    <property type="match status" value="1"/>
</dbReference>
<dbReference type="GO" id="GO:0016301">
    <property type="term" value="F:kinase activity"/>
    <property type="evidence" value="ECO:0007669"/>
    <property type="project" value="UniProtKB-KW"/>
</dbReference>
<feature type="compositionally biased region" description="Low complexity" evidence="8">
    <location>
        <begin position="308"/>
        <end position="317"/>
    </location>
</feature>
<feature type="binding site" evidence="7">
    <location>
        <position position="44"/>
    </location>
    <ligand>
        <name>ATP</name>
        <dbReference type="ChEBI" id="CHEBI:30616"/>
    </ligand>
</feature>
<evidence type="ECO:0000256" key="7">
    <source>
        <dbReference type="PROSITE-ProRule" id="PRU10141"/>
    </source>
</evidence>
<organism evidence="11 12">
    <name type="scientific">Agromyces allii</name>
    <dbReference type="NCBI Taxonomy" id="393607"/>
    <lineage>
        <taxon>Bacteria</taxon>
        <taxon>Bacillati</taxon>
        <taxon>Actinomycetota</taxon>
        <taxon>Actinomycetes</taxon>
        <taxon>Micrococcales</taxon>
        <taxon>Microbacteriaceae</taxon>
        <taxon>Agromyces</taxon>
    </lineage>
</organism>
<evidence type="ECO:0000256" key="8">
    <source>
        <dbReference type="SAM" id="MobiDB-lite"/>
    </source>
</evidence>
<sequence length="472" mass="49934">MSRRLPSTAPNLPGFSFIRVLGSGGFADVFLYEQNMPRRLVAVKVLLAEVVDDAARQMFQSEADVMAQLSSHPSILTVYQASVAADGRPYLVMEFCPATLGQRYRNTALPLAEVLSIGVRIASAVETAHRNGVLHRDIKPSNILTTAYGHPVLSDFGIAARLGAISSTDAVGLSVPWSAPEVLVDDAGTVASEVWSLGATVYSLLAGRSPFEQQGGDNAVGRVSARIRAAKPPRTGRDDVPESLERVLARAMSKRPADRQSSALEFVRDLQAVEEELALPQTPLEVVTEDWALAVGVDLDERTRILSAPAGAGVPGASDRRARRTRRSADRTGATTLRSETRSGSTGPHPPSPRAPRRALWAISAVAVLLVGIAIGGAYLVASATSPIPVVTGVRAVTDGVVVTFTWDDPGLQSGDAYLVTVDGAARPVQREARADVVGADGDHVCAEVTVTRDGKTGRPSEERCVDIDAEG</sequence>
<feature type="region of interest" description="Disordered" evidence="8">
    <location>
        <begin position="308"/>
        <end position="356"/>
    </location>
</feature>
<dbReference type="InterPro" id="IPR011009">
    <property type="entry name" value="Kinase-like_dom_sf"/>
</dbReference>
<dbReference type="RefSeq" id="WP_157416613.1">
    <property type="nucleotide sequence ID" value="NZ_BAAAMK010000001.1"/>
</dbReference>
<comment type="caution">
    <text evidence="11">The sequence shown here is derived from an EMBL/GenBank/DDBJ whole genome shotgun (WGS) entry which is preliminary data.</text>
</comment>
<keyword evidence="12" id="KW-1185">Reference proteome</keyword>
<dbReference type="SMART" id="SM00220">
    <property type="entry name" value="S_TKc"/>
    <property type="match status" value="1"/>
</dbReference>
<feature type="transmembrane region" description="Helical" evidence="9">
    <location>
        <begin position="359"/>
        <end position="382"/>
    </location>
</feature>
<evidence type="ECO:0000256" key="6">
    <source>
        <dbReference type="ARBA" id="ARBA00022840"/>
    </source>
</evidence>
<dbReference type="Proteomes" id="UP001499954">
    <property type="component" value="Unassembled WGS sequence"/>
</dbReference>
<dbReference type="InterPro" id="IPR008271">
    <property type="entry name" value="Ser/Thr_kinase_AS"/>
</dbReference>
<dbReference type="PANTHER" id="PTHR43289:SF6">
    <property type="entry name" value="SERINE_THREONINE-PROTEIN KINASE NEKL-3"/>
    <property type="match status" value="1"/>
</dbReference>
<keyword evidence="9" id="KW-0472">Membrane</keyword>
<dbReference type="CDD" id="cd14014">
    <property type="entry name" value="STKc_PknB_like"/>
    <property type="match status" value="1"/>
</dbReference>
<keyword evidence="9" id="KW-0812">Transmembrane</keyword>
<evidence type="ECO:0000256" key="1">
    <source>
        <dbReference type="ARBA" id="ARBA00012513"/>
    </source>
</evidence>
<dbReference type="SUPFAM" id="SSF56112">
    <property type="entry name" value="Protein kinase-like (PK-like)"/>
    <property type="match status" value="1"/>
</dbReference>
<keyword evidence="2" id="KW-0723">Serine/threonine-protein kinase</keyword>
<evidence type="ECO:0000256" key="9">
    <source>
        <dbReference type="SAM" id="Phobius"/>
    </source>
</evidence>
<proteinExistence type="predicted"/>
<evidence type="ECO:0000313" key="12">
    <source>
        <dbReference type="Proteomes" id="UP001499954"/>
    </source>
</evidence>
<dbReference type="PROSITE" id="PS00108">
    <property type="entry name" value="PROTEIN_KINASE_ST"/>
    <property type="match status" value="1"/>
</dbReference>
<dbReference type="PROSITE" id="PS50011">
    <property type="entry name" value="PROTEIN_KINASE_DOM"/>
    <property type="match status" value="1"/>
</dbReference>
<dbReference type="EC" id="2.7.11.1" evidence="1"/>
<evidence type="ECO:0000256" key="2">
    <source>
        <dbReference type="ARBA" id="ARBA00022527"/>
    </source>
</evidence>
<evidence type="ECO:0000259" key="10">
    <source>
        <dbReference type="PROSITE" id="PS50011"/>
    </source>
</evidence>
<dbReference type="InterPro" id="IPR000719">
    <property type="entry name" value="Prot_kinase_dom"/>
</dbReference>